<gene>
    <name evidence="7" type="ordered locus">Bcav_4080</name>
</gene>
<dbReference type="SMART" id="SM00382">
    <property type="entry name" value="AAA"/>
    <property type="match status" value="1"/>
</dbReference>
<dbReference type="STRING" id="471853.Bcav_4080"/>
<dbReference type="InterPro" id="IPR003593">
    <property type="entry name" value="AAA+_ATPase"/>
</dbReference>
<keyword evidence="2" id="KW-0813">Transport</keyword>
<sequence>MVYTFMYATHTSVCPTREETVMQDPMIAIRGLAKSYGKNAVLRGVDLEVKRGEIVALLGPNGAGKTTAVGILTTLIAPDAGTVHLGGIDVVASPRAARTRVAVTGQYASVDEFQTGEENLLQMAALNGLSKRDGKRRTSELLERFDLTAASRRQVGTYSGGMRRRLDLASSLVARRPVLVLDEPTTGLDPASRMDLWDVVADLAREGTTILLTTQYLEEADHLADRITVLDGGRIVAEGTAAALKARVSREAGDQVRLVLDDARSFDVARGLGLPISTVDERGLSVTVRAESSVGTVRELLDLADAHDLAVDSVAIVRPSLDDVFLALTGARRTTTTTPADEPATTGANR</sequence>
<keyword evidence="4" id="KW-0067">ATP-binding</keyword>
<feature type="domain" description="ABC transporter" evidence="6">
    <location>
        <begin position="27"/>
        <end position="257"/>
    </location>
</feature>
<keyword evidence="3" id="KW-0547">Nucleotide-binding</keyword>
<dbReference type="eggNOG" id="COG1131">
    <property type="taxonomic scope" value="Bacteria"/>
</dbReference>
<protein>
    <submittedName>
        <fullName evidence="7">Daunorubicin resistance ABC transporter ATPase subunit</fullName>
    </submittedName>
</protein>
<dbReference type="GO" id="GO:0005524">
    <property type="term" value="F:ATP binding"/>
    <property type="evidence" value="ECO:0007669"/>
    <property type="project" value="UniProtKB-KW"/>
</dbReference>
<dbReference type="InterPro" id="IPR050763">
    <property type="entry name" value="ABC_transporter_ATP-binding"/>
</dbReference>
<dbReference type="AlphaFoldDB" id="C5C5W3"/>
<evidence type="ECO:0000256" key="4">
    <source>
        <dbReference type="ARBA" id="ARBA00022840"/>
    </source>
</evidence>
<dbReference type="GO" id="GO:0046677">
    <property type="term" value="P:response to antibiotic"/>
    <property type="evidence" value="ECO:0007669"/>
    <property type="project" value="UniProtKB-KW"/>
</dbReference>
<dbReference type="Gene3D" id="3.40.50.300">
    <property type="entry name" value="P-loop containing nucleotide triphosphate hydrolases"/>
    <property type="match status" value="1"/>
</dbReference>
<evidence type="ECO:0000256" key="3">
    <source>
        <dbReference type="ARBA" id="ARBA00022741"/>
    </source>
</evidence>
<dbReference type="PANTHER" id="PTHR42711:SF19">
    <property type="entry name" value="DOXORUBICIN RESISTANCE ATP-BINDING PROTEIN DRRA"/>
    <property type="match status" value="1"/>
</dbReference>
<dbReference type="PANTHER" id="PTHR42711">
    <property type="entry name" value="ABC TRANSPORTER ATP-BINDING PROTEIN"/>
    <property type="match status" value="1"/>
</dbReference>
<dbReference type="InterPro" id="IPR027417">
    <property type="entry name" value="P-loop_NTPase"/>
</dbReference>
<evidence type="ECO:0000256" key="1">
    <source>
        <dbReference type="ARBA" id="ARBA00004202"/>
    </source>
</evidence>
<dbReference type="GO" id="GO:0005886">
    <property type="term" value="C:plasma membrane"/>
    <property type="evidence" value="ECO:0007669"/>
    <property type="project" value="UniProtKB-SubCell"/>
</dbReference>
<dbReference type="EMBL" id="CP001618">
    <property type="protein sequence ID" value="ACQ82321.1"/>
    <property type="molecule type" value="Genomic_DNA"/>
</dbReference>
<keyword evidence="8" id="KW-1185">Reference proteome</keyword>
<accession>C5C5W3</accession>
<evidence type="ECO:0000256" key="2">
    <source>
        <dbReference type="ARBA" id="ARBA00022448"/>
    </source>
</evidence>
<evidence type="ECO:0000259" key="6">
    <source>
        <dbReference type="PROSITE" id="PS50893"/>
    </source>
</evidence>
<dbReference type="InterPro" id="IPR003439">
    <property type="entry name" value="ABC_transporter-like_ATP-bd"/>
</dbReference>
<reference evidence="7 8" key="1">
    <citation type="journal article" date="2009" name="Stand. Genomic Sci.">
        <title>Complete genome sequence of Beutenbergia cavernae type strain (HKI 0122).</title>
        <authorList>
            <person name="Land M."/>
            <person name="Pukall R."/>
            <person name="Abt B."/>
            <person name="Goker M."/>
            <person name="Rohde M."/>
            <person name="Glavina Del Rio T."/>
            <person name="Tice H."/>
            <person name="Copeland A."/>
            <person name="Cheng J.F."/>
            <person name="Lucas S."/>
            <person name="Chen F."/>
            <person name="Nolan M."/>
            <person name="Bruce D."/>
            <person name="Goodwin L."/>
            <person name="Pitluck S."/>
            <person name="Ivanova N."/>
            <person name="Mavromatis K."/>
            <person name="Ovchinnikova G."/>
            <person name="Pati A."/>
            <person name="Chen A."/>
            <person name="Palaniappan K."/>
            <person name="Hauser L."/>
            <person name="Chang Y.J."/>
            <person name="Jefferies C.C."/>
            <person name="Saunders E."/>
            <person name="Brettin T."/>
            <person name="Detter J.C."/>
            <person name="Han C."/>
            <person name="Chain P."/>
            <person name="Bristow J."/>
            <person name="Eisen J.A."/>
            <person name="Markowitz V."/>
            <person name="Hugenholtz P."/>
            <person name="Kyrpides N.C."/>
            <person name="Klenk H.P."/>
            <person name="Lapidus A."/>
        </authorList>
    </citation>
    <scope>NUCLEOTIDE SEQUENCE [LARGE SCALE GENOMIC DNA]</scope>
    <source>
        <strain evidence="8">ATCC BAA-8 / DSM 12333 / NBRC 16432</strain>
    </source>
</reference>
<dbReference type="HOGENOM" id="CLU_000604_1_2_11"/>
<dbReference type="GO" id="GO:0016887">
    <property type="term" value="F:ATP hydrolysis activity"/>
    <property type="evidence" value="ECO:0007669"/>
    <property type="project" value="InterPro"/>
</dbReference>
<evidence type="ECO:0000313" key="8">
    <source>
        <dbReference type="Proteomes" id="UP000007962"/>
    </source>
</evidence>
<dbReference type="KEGG" id="bcv:Bcav_4080"/>
<dbReference type="SUPFAM" id="SSF52540">
    <property type="entry name" value="P-loop containing nucleoside triphosphate hydrolases"/>
    <property type="match status" value="1"/>
</dbReference>
<dbReference type="PROSITE" id="PS00211">
    <property type="entry name" value="ABC_TRANSPORTER_1"/>
    <property type="match status" value="1"/>
</dbReference>
<dbReference type="Proteomes" id="UP000007962">
    <property type="component" value="Chromosome"/>
</dbReference>
<comment type="subcellular location">
    <subcellularLocation>
        <location evidence="1">Cell membrane</location>
        <topology evidence="1">Peripheral membrane protein</topology>
    </subcellularLocation>
</comment>
<dbReference type="PROSITE" id="PS50893">
    <property type="entry name" value="ABC_TRANSPORTER_2"/>
    <property type="match status" value="1"/>
</dbReference>
<evidence type="ECO:0000256" key="5">
    <source>
        <dbReference type="ARBA" id="ARBA00023251"/>
    </source>
</evidence>
<name>C5C5W3_BEUC1</name>
<dbReference type="Pfam" id="PF00005">
    <property type="entry name" value="ABC_tran"/>
    <property type="match status" value="1"/>
</dbReference>
<proteinExistence type="predicted"/>
<keyword evidence="5" id="KW-0046">Antibiotic resistance</keyword>
<evidence type="ECO:0000313" key="7">
    <source>
        <dbReference type="EMBL" id="ACQ82321.1"/>
    </source>
</evidence>
<dbReference type="InterPro" id="IPR017871">
    <property type="entry name" value="ABC_transporter-like_CS"/>
</dbReference>
<organism evidence="7 8">
    <name type="scientific">Beutenbergia cavernae (strain ATCC BAA-8 / DSM 12333 / CCUG 43141 / JCM 11478 / NBRC 16432 / NCIMB 13614 / HKI 0122)</name>
    <dbReference type="NCBI Taxonomy" id="471853"/>
    <lineage>
        <taxon>Bacteria</taxon>
        <taxon>Bacillati</taxon>
        <taxon>Actinomycetota</taxon>
        <taxon>Actinomycetes</taxon>
        <taxon>Micrococcales</taxon>
        <taxon>Beutenbergiaceae</taxon>
        <taxon>Beutenbergia</taxon>
    </lineage>
</organism>